<evidence type="ECO:0000256" key="3">
    <source>
        <dbReference type="PROSITE-ProRule" id="PRU00339"/>
    </source>
</evidence>
<keyword evidence="1" id="KW-0677">Repeat</keyword>
<accession>A0A0W0VME5</accession>
<reference evidence="6 7" key="1">
    <citation type="submission" date="2015-11" db="EMBL/GenBank/DDBJ databases">
        <title>Genomic analysis of 38 Legionella species identifies large and diverse effector repertoires.</title>
        <authorList>
            <person name="Burstein D."/>
            <person name="Amaro F."/>
            <person name="Zusman T."/>
            <person name="Lifshitz Z."/>
            <person name="Cohen O."/>
            <person name="Gilbert J.A."/>
            <person name="Pupko T."/>
            <person name="Shuman H.A."/>
            <person name="Segal G."/>
        </authorList>
    </citation>
    <scope>NUCLEOTIDE SEQUENCE [LARGE SCALE GENOMIC DNA]</scope>
    <source>
        <strain evidence="6 7">ATCC 49505</strain>
    </source>
</reference>
<dbReference type="Pfam" id="PF23914">
    <property type="entry name" value="TPR_CcmH_CycH"/>
    <property type="match status" value="1"/>
</dbReference>
<dbReference type="PANTHER" id="PTHR47870">
    <property type="entry name" value="CYTOCHROME C-TYPE BIOGENESIS PROTEIN CCMH"/>
    <property type="match status" value="1"/>
</dbReference>
<keyword evidence="4" id="KW-0472">Membrane</keyword>
<name>A0A0W0VME5_9GAMM</name>
<feature type="transmembrane region" description="Helical" evidence="4">
    <location>
        <begin position="6"/>
        <end position="25"/>
    </location>
</feature>
<keyword evidence="2 3" id="KW-0802">TPR repeat</keyword>
<keyword evidence="4" id="KW-1133">Transmembrane helix</keyword>
<dbReference type="OrthoDB" id="9776053at2"/>
<dbReference type="PROSITE" id="PS50005">
    <property type="entry name" value="TPR"/>
    <property type="match status" value="1"/>
</dbReference>
<protein>
    <submittedName>
        <fullName evidence="6">Cytochrome c type biogenesis protein CcmH</fullName>
    </submittedName>
</protein>
<feature type="transmembrane region" description="Helical" evidence="4">
    <location>
        <begin position="32"/>
        <end position="50"/>
    </location>
</feature>
<dbReference type="InterPro" id="IPR056413">
    <property type="entry name" value="TPR_CcmH_CycH"/>
</dbReference>
<keyword evidence="4" id="KW-0812">Transmembrane</keyword>
<dbReference type="InterPro" id="IPR019734">
    <property type="entry name" value="TPR_rpt"/>
</dbReference>
<evidence type="ECO:0000313" key="6">
    <source>
        <dbReference type="EMBL" id="KTD21203.1"/>
    </source>
</evidence>
<dbReference type="SUPFAM" id="SSF48452">
    <property type="entry name" value="TPR-like"/>
    <property type="match status" value="1"/>
</dbReference>
<evidence type="ECO:0000256" key="2">
    <source>
        <dbReference type="ARBA" id="ARBA00022803"/>
    </source>
</evidence>
<dbReference type="EMBL" id="LNYK01000016">
    <property type="protein sequence ID" value="KTD21203.1"/>
    <property type="molecule type" value="Genomic_DNA"/>
</dbReference>
<dbReference type="GO" id="GO:0005886">
    <property type="term" value="C:plasma membrane"/>
    <property type="evidence" value="ECO:0007669"/>
    <property type="project" value="TreeGrafter"/>
</dbReference>
<gene>
    <name evidence="6" type="ORF">Llon_1301</name>
</gene>
<evidence type="ECO:0000256" key="4">
    <source>
        <dbReference type="SAM" id="Phobius"/>
    </source>
</evidence>
<organism evidence="6 7">
    <name type="scientific">Legionella londiniensis</name>
    <dbReference type="NCBI Taxonomy" id="45068"/>
    <lineage>
        <taxon>Bacteria</taxon>
        <taxon>Pseudomonadati</taxon>
        <taxon>Pseudomonadota</taxon>
        <taxon>Gammaproteobacteria</taxon>
        <taxon>Legionellales</taxon>
        <taxon>Legionellaceae</taxon>
        <taxon>Legionella</taxon>
    </lineage>
</organism>
<proteinExistence type="predicted"/>
<comment type="caution">
    <text evidence="6">The sequence shown here is derived from an EMBL/GenBank/DDBJ whole genome shotgun (WGS) entry which is preliminary data.</text>
</comment>
<dbReference type="RefSeq" id="WP_058529296.1">
    <property type="nucleotide sequence ID" value="NZ_CAAAHZ010000003.1"/>
</dbReference>
<dbReference type="InterPro" id="IPR051263">
    <property type="entry name" value="C-type_cytochrome_biogenesis"/>
</dbReference>
<dbReference type="PATRIC" id="fig|45068.5.peg.1407"/>
<keyword evidence="7" id="KW-1185">Reference proteome</keyword>
<evidence type="ECO:0000313" key="7">
    <source>
        <dbReference type="Proteomes" id="UP000054997"/>
    </source>
</evidence>
<sequence length="222" mass="25986">MREWFLLIILGCLLCLALAMALYPLRKRKKNLLIVSPLLISAALVLYWYWGAFNAWHHFLQQEANREQILALMQTIRSPEELIAKLKARLNNKPESAKGWYLLGRLYASQNKWIDANRAFATARKLKPDEISFMINYAQSLWQLNQRRFNEDIVKLFKEVLSRDAKQPDALAMLAMDAFMRHDYYSAIDYWQRLLQIVEPGSEDDLAIRKAIAKAEQNIARK</sequence>
<dbReference type="Gene3D" id="1.25.40.10">
    <property type="entry name" value="Tetratricopeptide repeat domain"/>
    <property type="match status" value="1"/>
</dbReference>
<evidence type="ECO:0000256" key="1">
    <source>
        <dbReference type="ARBA" id="ARBA00022737"/>
    </source>
</evidence>
<evidence type="ECO:0000259" key="5">
    <source>
        <dbReference type="Pfam" id="PF23914"/>
    </source>
</evidence>
<dbReference type="PANTHER" id="PTHR47870:SF4">
    <property type="entry name" value="CYTOCHROME C-TYPE BIOGENESIS PROTEIN CYCH"/>
    <property type="match status" value="1"/>
</dbReference>
<feature type="domain" description="Cytochrome c-type biogenesis protein H TPR" evidence="5">
    <location>
        <begin position="81"/>
        <end position="203"/>
    </location>
</feature>
<dbReference type="AlphaFoldDB" id="A0A0W0VME5"/>
<dbReference type="InterPro" id="IPR011990">
    <property type="entry name" value="TPR-like_helical_dom_sf"/>
</dbReference>
<dbReference type="Proteomes" id="UP000054997">
    <property type="component" value="Unassembled WGS sequence"/>
</dbReference>
<feature type="repeat" description="TPR" evidence="3">
    <location>
        <begin position="97"/>
        <end position="130"/>
    </location>
</feature>
<dbReference type="STRING" id="45068.Llon_1301"/>